<dbReference type="InterPro" id="IPR035965">
    <property type="entry name" value="PAS-like_dom_sf"/>
</dbReference>
<feature type="domain" description="PAS" evidence="2">
    <location>
        <begin position="70"/>
        <end position="167"/>
    </location>
</feature>
<dbReference type="AlphaFoldDB" id="A0A9D6V9N1"/>
<name>A0A9D6V9N1_9BACT</name>
<dbReference type="NCBIfam" id="TIGR00229">
    <property type="entry name" value="sensory_box"/>
    <property type="match status" value="1"/>
</dbReference>
<proteinExistence type="predicted"/>
<gene>
    <name evidence="3" type="ORF">HY912_23600</name>
</gene>
<evidence type="ECO:0000259" key="2">
    <source>
        <dbReference type="Pfam" id="PF13426"/>
    </source>
</evidence>
<dbReference type="Pfam" id="PF13426">
    <property type="entry name" value="PAS_9"/>
    <property type="match status" value="1"/>
</dbReference>
<sequence>MEKNNPNMTTEIAQLHVASPELLQKRMIVTQTIDLDSMFTKDVTSSGSFDLRQIKNITFGKLLEAMPIPTLLIDTTHSIVFANESIAKIGGDPGAIIGVPFSSIFPTPSESQNAETVLSQIFLDRKTNVFEGLIQLGPKMLWCRVNLRSLRLKSKRSVLAIVEDLTAEKKKLIINQKYQLLVHVFPIGIAEFSLHRPISADRSAAEVINLVSQAELVGGNHEFARIQGHRGIESVKGSSLESIFPFDDHHAEFYLGWIKQHFPIRSFENEEYDSRGRHRYFENTLVGNVKNDYLLGFWAMRQDITHRKQSEEALRAARDRLEEKVKERTAELLKANEHLVMEIADRERAEHELAKLVGELQEALAKVKTLSGLLPICASCKKIRDDKGYWTQVEVYVRDHTHADFTHSICTECATRLYPDLYSPST</sequence>
<dbReference type="Proteomes" id="UP000807825">
    <property type="component" value="Unassembled WGS sequence"/>
</dbReference>
<organism evidence="3 4">
    <name type="scientific">Desulfomonile tiedjei</name>
    <dbReference type="NCBI Taxonomy" id="2358"/>
    <lineage>
        <taxon>Bacteria</taxon>
        <taxon>Pseudomonadati</taxon>
        <taxon>Thermodesulfobacteriota</taxon>
        <taxon>Desulfomonilia</taxon>
        <taxon>Desulfomonilales</taxon>
        <taxon>Desulfomonilaceae</taxon>
        <taxon>Desulfomonile</taxon>
    </lineage>
</organism>
<comment type="caution">
    <text evidence="3">The sequence shown here is derived from an EMBL/GenBank/DDBJ whole genome shotgun (WGS) entry which is preliminary data.</text>
</comment>
<accession>A0A9D6V9N1</accession>
<evidence type="ECO:0000313" key="4">
    <source>
        <dbReference type="Proteomes" id="UP000807825"/>
    </source>
</evidence>
<dbReference type="InterPro" id="IPR000014">
    <property type="entry name" value="PAS"/>
</dbReference>
<feature type="coiled-coil region" evidence="1">
    <location>
        <begin position="307"/>
        <end position="366"/>
    </location>
</feature>
<dbReference type="Gene3D" id="3.30.450.20">
    <property type="entry name" value="PAS domain"/>
    <property type="match status" value="2"/>
</dbReference>
<keyword evidence="1" id="KW-0175">Coiled coil</keyword>
<evidence type="ECO:0000313" key="3">
    <source>
        <dbReference type="EMBL" id="MBI5252491.1"/>
    </source>
</evidence>
<dbReference type="SUPFAM" id="SSF55785">
    <property type="entry name" value="PYP-like sensor domain (PAS domain)"/>
    <property type="match status" value="2"/>
</dbReference>
<reference evidence="3" key="1">
    <citation type="submission" date="2020-07" db="EMBL/GenBank/DDBJ databases">
        <title>Huge and variable diversity of episymbiotic CPR bacteria and DPANN archaea in groundwater ecosystems.</title>
        <authorList>
            <person name="He C.Y."/>
            <person name="Keren R."/>
            <person name="Whittaker M."/>
            <person name="Farag I.F."/>
            <person name="Doudna J."/>
            <person name="Cate J.H.D."/>
            <person name="Banfield J.F."/>
        </authorList>
    </citation>
    <scope>NUCLEOTIDE SEQUENCE</scope>
    <source>
        <strain evidence="3">NC_groundwater_1664_Pr3_B-0.1um_52_9</strain>
    </source>
</reference>
<evidence type="ECO:0000256" key="1">
    <source>
        <dbReference type="SAM" id="Coils"/>
    </source>
</evidence>
<dbReference type="EMBL" id="JACRDE010000614">
    <property type="protein sequence ID" value="MBI5252491.1"/>
    <property type="molecule type" value="Genomic_DNA"/>
</dbReference>
<protein>
    <submittedName>
        <fullName evidence="3">PAS domain S-box protein</fullName>
    </submittedName>
</protein>